<name>A0A1U7DF44_9RHOB</name>
<gene>
    <name evidence="1" type="ORF">BV394_01660</name>
</gene>
<dbReference type="AlphaFoldDB" id="A0A1U7DF44"/>
<dbReference type="STRING" id="1267768.BV394_01660"/>
<accession>A0A1U7DF44</accession>
<reference evidence="1 2" key="1">
    <citation type="submission" date="2017-01" db="EMBL/GenBank/DDBJ databases">
        <title>Genomic analysis of Xuhuaishuia manganoxidans DY6-4.</title>
        <authorList>
            <person name="Wang X."/>
        </authorList>
    </citation>
    <scope>NUCLEOTIDE SEQUENCE [LARGE SCALE GENOMIC DNA]</scope>
    <source>
        <strain evidence="1 2">DY6-4</strain>
    </source>
</reference>
<dbReference type="OrthoDB" id="7847071at2"/>
<dbReference type="EMBL" id="CP019124">
    <property type="protein sequence ID" value="APX88592.1"/>
    <property type="molecule type" value="Genomic_DNA"/>
</dbReference>
<dbReference type="Proteomes" id="UP000187266">
    <property type="component" value="Chromosome"/>
</dbReference>
<organism evidence="1 2">
    <name type="scientific">Brevirhabdus pacifica</name>
    <dbReference type="NCBI Taxonomy" id="1267768"/>
    <lineage>
        <taxon>Bacteria</taxon>
        <taxon>Pseudomonadati</taxon>
        <taxon>Pseudomonadota</taxon>
        <taxon>Alphaproteobacteria</taxon>
        <taxon>Rhodobacterales</taxon>
        <taxon>Paracoccaceae</taxon>
        <taxon>Brevirhabdus</taxon>
    </lineage>
</organism>
<evidence type="ECO:0000313" key="1">
    <source>
        <dbReference type="EMBL" id="APX88592.1"/>
    </source>
</evidence>
<accession>A0A2M9DGL3</accession>
<dbReference type="RefSeq" id="WP_076978617.1">
    <property type="nucleotide sequence ID" value="NZ_CP019124.1"/>
</dbReference>
<evidence type="ECO:0000313" key="2">
    <source>
        <dbReference type="Proteomes" id="UP000187266"/>
    </source>
</evidence>
<proteinExistence type="predicted"/>
<keyword evidence="2" id="KW-1185">Reference proteome</keyword>
<protein>
    <submittedName>
        <fullName evidence="1">Component of SufBCD complex</fullName>
    </submittedName>
</protein>
<sequence>MDAFATIFELIDMRSFSNLWFWIVLAVIWSTASHWVLGVPYDMVTRAKRQGGRAMDDLNALVGIYVRRLLYIAREAGAVLVGIVFFALTMLAALGFGYGVELCQALFLLFCPLVLVGALSMRTASRIASRDIRDEALFPVLRWHRFWTQVIGMNAIFITSMWGMFQNLRLGPLAG</sequence>